<evidence type="ECO:0000313" key="2">
    <source>
        <dbReference type="Proteomes" id="UP000241769"/>
    </source>
</evidence>
<evidence type="ECO:0000313" key="1">
    <source>
        <dbReference type="EMBL" id="PRP76323.1"/>
    </source>
</evidence>
<comment type="caution">
    <text evidence="1">The sequence shown here is derived from an EMBL/GenBank/DDBJ whole genome shotgun (WGS) entry which is preliminary data.</text>
</comment>
<name>A0A2P6MXB0_9EUKA</name>
<dbReference type="Proteomes" id="UP000241769">
    <property type="component" value="Unassembled WGS sequence"/>
</dbReference>
<dbReference type="InParanoid" id="A0A2P6MXB0"/>
<sequence>MPYGLTCSRLLVRYKLSFEFDSAGEEDDILCEFDGNWNMLFFRESGRDMKCTTPVNSQGLILSSPSDLAQLQ</sequence>
<proteinExistence type="predicted"/>
<protein>
    <submittedName>
        <fullName evidence="1">Uncharacterized protein</fullName>
    </submittedName>
</protein>
<organism evidence="1 2">
    <name type="scientific">Planoprotostelium fungivorum</name>
    <dbReference type="NCBI Taxonomy" id="1890364"/>
    <lineage>
        <taxon>Eukaryota</taxon>
        <taxon>Amoebozoa</taxon>
        <taxon>Evosea</taxon>
        <taxon>Variosea</taxon>
        <taxon>Cavosteliida</taxon>
        <taxon>Cavosteliaceae</taxon>
        <taxon>Planoprotostelium</taxon>
    </lineage>
</organism>
<dbReference type="AlphaFoldDB" id="A0A2P6MXB0"/>
<reference evidence="1 2" key="1">
    <citation type="journal article" date="2018" name="Genome Biol. Evol.">
        <title>Multiple Roots of Fruiting Body Formation in Amoebozoa.</title>
        <authorList>
            <person name="Hillmann F."/>
            <person name="Forbes G."/>
            <person name="Novohradska S."/>
            <person name="Ferling I."/>
            <person name="Riege K."/>
            <person name="Groth M."/>
            <person name="Westermann M."/>
            <person name="Marz M."/>
            <person name="Spaller T."/>
            <person name="Winckler T."/>
            <person name="Schaap P."/>
            <person name="Glockner G."/>
        </authorList>
    </citation>
    <scope>NUCLEOTIDE SEQUENCE [LARGE SCALE GENOMIC DNA]</scope>
    <source>
        <strain evidence="1 2">Jena</strain>
    </source>
</reference>
<keyword evidence="2" id="KW-1185">Reference proteome</keyword>
<gene>
    <name evidence="1" type="ORF">PROFUN_14446</name>
</gene>
<accession>A0A2P6MXB0</accession>
<dbReference type="EMBL" id="MDYQ01000335">
    <property type="protein sequence ID" value="PRP76323.1"/>
    <property type="molecule type" value="Genomic_DNA"/>
</dbReference>